<proteinExistence type="predicted"/>
<name>A0AAX4J7R6_9CAUD</name>
<accession>A0AAX4J7R6</accession>
<protein>
    <submittedName>
        <fullName evidence="1">Uncharacterized protein</fullName>
    </submittedName>
</protein>
<organism evidence="1 2">
    <name type="scientific">Staphylococcus phage CF5</name>
    <dbReference type="NCBI Taxonomy" id="3113739"/>
    <lineage>
        <taxon>Viruses</taxon>
        <taxon>Duplodnaviria</taxon>
        <taxon>Heunggongvirae</taxon>
        <taxon>Uroviricota</taxon>
        <taxon>Caudoviricetes</taxon>
        <taxon>Herelleviridae</taxon>
        <taxon>Twortvirinae</taxon>
        <taxon>Silviavirus</taxon>
    </lineage>
</organism>
<dbReference type="Proteomes" id="UP001432109">
    <property type="component" value="Segment"/>
</dbReference>
<reference evidence="1" key="1">
    <citation type="submission" date="2023-12" db="EMBL/GenBank/DDBJ databases">
        <title>Isolation and Characterisation of Novel Lytic Bacteriophages for therapeutic applications in Prosthetic Joint Infections.</title>
        <authorList>
            <person name="Burton N."/>
            <person name="Melo L.D.R."/>
            <person name="Pearce B."/>
            <person name="Tadesse M.D."/>
            <person name="Vryonis E."/>
            <person name="Sagona A."/>
        </authorList>
    </citation>
    <scope>NUCLEOTIDE SEQUENCE</scope>
</reference>
<evidence type="ECO:0000313" key="1">
    <source>
        <dbReference type="EMBL" id="WRW34779.1"/>
    </source>
</evidence>
<dbReference type="EMBL" id="PP034390">
    <property type="protein sequence ID" value="WRW34779.1"/>
    <property type="molecule type" value="Genomic_DNA"/>
</dbReference>
<evidence type="ECO:0000313" key="2">
    <source>
        <dbReference type="Proteomes" id="UP001432109"/>
    </source>
</evidence>
<sequence length="40" mass="4620">MQRLSKGEFSITGTKQHNLVEYTQVSGNRRVPKVTFRNVI</sequence>
<gene>
    <name evidence="1" type="ORF">CF5_0095</name>
</gene>